<gene>
    <name evidence="2" type="ORF">HCN51_36375</name>
</gene>
<sequence>MSAIKRFTAALATVAALAAAGALTAGPASASDRTFGACAELETTGYGYAWVSNDCDYTIQGTVVLMDGTSLQCLSIPRSSLGISRGFRWDRPVRADYAKDCPQE</sequence>
<dbReference type="Proteomes" id="UP000696294">
    <property type="component" value="Unassembled WGS sequence"/>
</dbReference>
<accession>A0ABX1BED0</accession>
<organism evidence="2 3">
    <name type="scientific">Nonomuraea composti</name>
    <dbReference type="NCBI Taxonomy" id="2720023"/>
    <lineage>
        <taxon>Bacteria</taxon>
        <taxon>Bacillati</taxon>
        <taxon>Actinomycetota</taxon>
        <taxon>Actinomycetes</taxon>
        <taxon>Streptosporangiales</taxon>
        <taxon>Streptosporangiaceae</taxon>
        <taxon>Nonomuraea</taxon>
    </lineage>
</organism>
<keyword evidence="3" id="KW-1185">Reference proteome</keyword>
<protein>
    <recommendedName>
        <fullName evidence="4">Secreted protein</fullName>
    </recommendedName>
</protein>
<feature type="chain" id="PRO_5046678633" description="Secreted protein" evidence="1">
    <location>
        <begin position="31"/>
        <end position="104"/>
    </location>
</feature>
<dbReference type="RefSeq" id="WP_168016045.1">
    <property type="nucleotide sequence ID" value="NZ_JAATEP010000032.1"/>
</dbReference>
<keyword evidence="1" id="KW-0732">Signal</keyword>
<feature type="signal peptide" evidence="1">
    <location>
        <begin position="1"/>
        <end position="30"/>
    </location>
</feature>
<name>A0ABX1BED0_9ACTN</name>
<proteinExistence type="predicted"/>
<comment type="caution">
    <text evidence="2">The sequence shown here is derived from an EMBL/GenBank/DDBJ whole genome shotgun (WGS) entry which is preliminary data.</text>
</comment>
<evidence type="ECO:0000313" key="3">
    <source>
        <dbReference type="Proteomes" id="UP000696294"/>
    </source>
</evidence>
<evidence type="ECO:0000313" key="2">
    <source>
        <dbReference type="EMBL" id="NJP94852.1"/>
    </source>
</evidence>
<evidence type="ECO:0008006" key="4">
    <source>
        <dbReference type="Google" id="ProtNLM"/>
    </source>
</evidence>
<evidence type="ECO:0000256" key="1">
    <source>
        <dbReference type="SAM" id="SignalP"/>
    </source>
</evidence>
<dbReference type="EMBL" id="JAATEP010000032">
    <property type="protein sequence ID" value="NJP94852.1"/>
    <property type="molecule type" value="Genomic_DNA"/>
</dbReference>
<reference evidence="2 3" key="1">
    <citation type="submission" date="2020-03" db="EMBL/GenBank/DDBJ databases">
        <title>WGS of actinomycetes isolated from Thailand.</title>
        <authorList>
            <person name="Thawai C."/>
        </authorList>
    </citation>
    <scope>NUCLEOTIDE SEQUENCE [LARGE SCALE GENOMIC DNA]</scope>
    <source>
        <strain evidence="2 3">FMUSA5-5</strain>
    </source>
</reference>